<dbReference type="RefSeq" id="WP_395120693.1">
    <property type="nucleotide sequence ID" value="NZ_CP170721.1"/>
</dbReference>
<sequence length="140" mass="14747">MFKPMRKENVVDNAISVVARLLMAQLFIISGWQKLTGFSGTEAYFTQMGIPLAGVVTPLVILIELGGGLALLSGFKTRWVAAVMAAFTVGSALIAHTNFADPNQAINFMKNLSIAGGLLWFMRNGAGSASVDAALGKSPS</sequence>
<feature type="transmembrane region" description="Helical" evidence="7">
    <location>
        <begin position="52"/>
        <end position="72"/>
    </location>
</feature>
<evidence type="ECO:0000256" key="5">
    <source>
        <dbReference type="ARBA" id="ARBA00022989"/>
    </source>
</evidence>
<dbReference type="AlphaFoldDB" id="A0AB74UUR6"/>
<dbReference type="Pfam" id="PF07681">
    <property type="entry name" value="DoxX"/>
    <property type="match status" value="1"/>
</dbReference>
<evidence type="ECO:0000256" key="3">
    <source>
        <dbReference type="ARBA" id="ARBA00022475"/>
    </source>
</evidence>
<dbReference type="GO" id="GO:0005886">
    <property type="term" value="C:plasma membrane"/>
    <property type="evidence" value="ECO:0007669"/>
    <property type="project" value="UniProtKB-SubCell"/>
</dbReference>
<organism evidence="8">
    <name type="scientific">Rhodanobacter sp. FW102-FHT14D07</name>
    <dbReference type="NCBI Taxonomy" id="3351462"/>
    <lineage>
        <taxon>Bacteria</taxon>
        <taxon>Pseudomonadati</taxon>
        <taxon>Pseudomonadota</taxon>
        <taxon>Gammaproteobacteria</taxon>
        <taxon>Lysobacterales</taxon>
        <taxon>Rhodanobacteraceae</taxon>
        <taxon>Rhodanobacter</taxon>
    </lineage>
</organism>
<name>A0AB74UUR6_9GAMM</name>
<dbReference type="PANTHER" id="PTHR33452:SF1">
    <property type="entry name" value="INNER MEMBRANE PROTEIN YPHA-RELATED"/>
    <property type="match status" value="1"/>
</dbReference>
<keyword evidence="6 7" id="KW-0472">Membrane</keyword>
<keyword evidence="3" id="KW-1003">Cell membrane</keyword>
<keyword evidence="4 7" id="KW-0812">Transmembrane</keyword>
<dbReference type="PANTHER" id="PTHR33452">
    <property type="entry name" value="OXIDOREDUCTASE CATD-RELATED"/>
    <property type="match status" value="1"/>
</dbReference>
<dbReference type="EMBL" id="CP170721">
    <property type="protein sequence ID" value="XIA18194.1"/>
    <property type="molecule type" value="Genomic_DNA"/>
</dbReference>
<comment type="similarity">
    <text evidence="2">Belongs to the DoxX family.</text>
</comment>
<accession>A0AB74UUR6</accession>
<feature type="transmembrane region" description="Helical" evidence="7">
    <location>
        <begin position="12"/>
        <end position="32"/>
    </location>
</feature>
<protein>
    <submittedName>
        <fullName evidence="8">DoxX family protein</fullName>
    </submittedName>
</protein>
<evidence type="ECO:0000256" key="6">
    <source>
        <dbReference type="ARBA" id="ARBA00023136"/>
    </source>
</evidence>
<gene>
    <name evidence="8" type="ORF">ACFYG5_16770</name>
</gene>
<evidence type="ECO:0000256" key="4">
    <source>
        <dbReference type="ARBA" id="ARBA00022692"/>
    </source>
</evidence>
<evidence type="ECO:0000313" key="8">
    <source>
        <dbReference type="EMBL" id="XIA18194.1"/>
    </source>
</evidence>
<keyword evidence="5 7" id="KW-1133">Transmembrane helix</keyword>
<feature type="transmembrane region" description="Helical" evidence="7">
    <location>
        <begin position="79"/>
        <end position="99"/>
    </location>
</feature>
<proteinExistence type="inferred from homology"/>
<comment type="subcellular location">
    <subcellularLocation>
        <location evidence="1">Cell membrane</location>
        <topology evidence="1">Multi-pass membrane protein</topology>
    </subcellularLocation>
</comment>
<reference evidence="8" key="1">
    <citation type="submission" date="2024-10" db="EMBL/GenBank/DDBJ databases">
        <authorList>
            <person name="Lesea H.P."/>
            <person name="Kuehl J.V."/>
            <person name="Chandonia J.-M."/>
        </authorList>
    </citation>
    <scope>NUCLEOTIDE SEQUENCE</scope>
    <source>
        <strain evidence="8">FW102-FHT14D07</strain>
    </source>
</reference>
<dbReference type="InterPro" id="IPR051907">
    <property type="entry name" value="DoxX-like_oxidoreductase"/>
</dbReference>
<evidence type="ECO:0000256" key="7">
    <source>
        <dbReference type="SAM" id="Phobius"/>
    </source>
</evidence>
<dbReference type="InterPro" id="IPR032808">
    <property type="entry name" value="DoxX"/>
</dbReference>
<evidence type="ECO:0000256" key="2">
    <source>
        <dbReference type="ARBA" id="ARBA00006679"/>
    </source>
</evidence>
<evidence type="ECO:0000256" key="1">
    <source>
        <dbReference type="ARBA" id="ARBA00004651"/>
    </source>
</evidence>